<comment type="caution">
    <text evidence="2">The sequence shown here is derived from an EMBL/GenBank/DDBJ whole genome shotgun (WGS) entry which is preliminary data.</text>
</comment>
<protein>
    <submittedName>
        <fullName evidence="2">Uncharacterized protein</fullName>
    </submittedName>
</protein>
<sequence length="142" mass="15621">MLLSAVASRFSSFGREREGNGREGKHNHRLHSGSGDDTTDLETTPRILAAGQRPARHGVGGSFKATSRRRGDGGRNDFNLQCWRMRQLFSTKGAARKAEQGWGCGREIGDVGVRVYRLEENEEGRDLSWLSVSVTGRITGGF</sequence>
<accession>A0ABU6UV62</accession>
<name>A0ABU6UV62_9FABA</name>
<dbReference type="Proteomes" id="UP001341840">
    <property type="component" value="Unassembled WGS sequence"/>
</dbReference>
<evidence type="ECO:0000256" key="1">
    <source>
        <dbReference type="SAM" id="MobiDB-lite"/>
    </source>
</evidence>
<organism evidence="2 3">
    <name type="scientific">Stylosanthes scabra</name>
    <dbReference type="NCBI Taxonomy" id="79078"/>
    <lineage>
        <taxon>Eukaryota</taxon>
        <taxon>Viridiplantae</taxon>
        <taxon>Streptophyta</taxon>
        <taxon>Embryophyta</taxon>
        <taxon>Tracheophyta</taxon>
        <taxon>Spermatophyta</taxon>
        <taxon>Magnoliopsida</taxon>
        <taxon>eudicotyledons</taxon>
        <taxon>Gunneridae</taxon>
        <taxon>Pentapetalae</taxon>
        <taxon>rosids</taxon>
        <taxon>fabids</taxon>
        <taxon>Fabales</taxon>
        <taxon>Fabaceae</taxon>
        <taxon>Papilionoideae</taxon>
        <taxon>50 kb inversion clade</taxon>
        <taxon>dalbergioids sensu lato</taxon>
        <taxon>Dalbergieae</taxon>
        <taxon>Pterocarpus clade</taxon>
        <taxon>Stylosanthes</taxon>
    </lineage>
</organism>
<dbReference type="EMBL" id="JASCZI010123229">
    <property type="protein sequence ID" value="MED6165217.1"/>
    <property type="molecule type" value="Genomic_DNA"/>
</dbReference>
<proteinExistence type="predicted"/>
<evidence type="ECO:0000313" key="3">
    <source>
        <dbReference type="Proteomes" id="UP001341840"/>
    </source>
</evidence>
<reference evidence="2 3" key="1">
    <citation type="journal article" date="2023" name="Plants (Basel)">
        <title>Bridging the Gap: Combining Genomics and Transcriptomics Approaches to Understand Stylosanthes scabra, an Orphan Legume from the Brazilian Caatinga.</title>
        <authorList>
            <person name="Ferreira-Neto J.R.C."/>
            <person name="da Silva M.D."/>
            <person name="Binneck E."/>
            <person name="de Melo N.F."/>
            <person name="da Silva R.H."/>
            <person name="de Melo A.L.T.M."/>
            <person name="Pandolfi V."/>
            <person name="Bustamante F.O."/>
            <person name="Brasileiro-Vidal A.C."/>
            <person name="Benko-Iseppon A.M."/>
        </authorList>
    </citation>
    <scope>NUCLEOTIDE SEQUENCE [LARGE SCALE GENOMIC DNA]</scope>
    <source>
        <tissue evidence="2">Leaves</tissue>
    </source>
</reference>
<feature type="region of interest" description="Disordered" evidence="1">
    <location>
        <begin position="12"/>
        <end position="72"/>
    </location>
</feature>
<gene>
    <name evidence="2" type="ORF">PIB30_097475</name>
</gene>
<evidence type="ECO:0000313" key="2">
    <source>
        <dbReference type="EMBL" id="MED6165217.1"/>
    </source>
</evidence>
<feature type="compositionally biased region" description="Basic and acidic residues" evidence="1">
    <location>
        <begin position="14"/>
        <end position="24"/>
    </location>
</feature>
<keyword evidence="3" id="KW-1185">Reference proteome</keyword>